<evidence type="ECO:0000313" key="1">
    <source>
        <dbReference type="EMBL" id="GAA4362764.1"/>
    </source>
</evidence>
<proteinExistence type="predicted"/>
<evidence type="ECO:0000313" key="2">
    <source>
        <dbReference type="Proteomes" id="UP001501011"/>
    </source>
</evidence>
<name>A0ABP8ILW3_9GAMM</name>
<gene>
    <name evidence="1" type="ORF">GCM10023151_17260</name>
</gene>
<organism evidence="1 2">
    <name type="scientific">Kangiella marina</name>
    <dbReference type="NCBI Taxonomy" id="1079178"/>
    <lineage>
        <taxon>Bacteria</taxon>
        <taxon>Pseudomonadati</taxon>
        <taxon>Pseudomonadota</taxon>
        <taxon>Gammaproteobacteria</taxon>
        <taxon>Kangiellales</taxon>
        <taxon>Kangiellaceae</taxon>
        <taxon>Kangiella</taxon>
    </lineage>
</organism>
<sequence>MGNWGVLGIGKSVVMTRIEFGGSSKYNNGFTTFCQRKNDESSYFFEPILKGDINTFAGVAGLGV</sequence>
<reference evidence="2" key="1">
    <citation type="journal article" date="2019" name="Int. J. Syst. Evol. Microbiol.">
        <title>The Global Catalogue of Microorganisms (GCM) 10K type strain sequencing project: providing services to taxonomists for standard genome sequencing and annotation.</title>
        <authorList>
            <consortium name="The Broad Institute Genomics Platform"/>
            <consortium name="The Broad Institute Genome Sequencing Center for Infectious Disease"/>
            <person name="Wu L."/>
            <person name="Ma J."/>
        </authorList>
    </citation>
    <scope>NUCLEOTIDE SEQUENCE [LARGE SCALE GENOMIC DNA]</scope>
    <source>
        <strain evidence="2">JCM 17728</strain>
    </source>
</reference>
<accession>A0ABP8ILW3</accession>
<comment type="caution">
    <text evidence="1">The sequence shown here is derived from an EMBL/GenBank/DDBJ whole genome shotgun (WGS) entry which is preliminary data.</text>
</comment>
<dbReference type="EMBL" id="BAABFV010000002">
    <property type="protein sequence ID" value="GAA4362764.1"/>
    <property type="molecule type" value="Genomic_DNA"/>
</dbReference>
<keyword evidence="2" id="KW-1185">Reference proteome</keyword>
<protein>
    <submittedName>
        <fullName evidence="1">Uncharacterized protein</fullName>
    </submittedName>
</protein>
<dbReference type="Proteomes" id="UP001501011">
    <property type="component" value="Unassembled WGS sequence"/>
</dbReference>